<dbReference type="AlphaFoldDB" id="A0A397BYT1"/>
<evidence type="ECO:0000256" key="8">
    <source>
        <dbReference type="ARBA" id="ARBA00023136"/>
    </source>
</evidence>
<comment type="caution">
    <text evidence="9">The sequence shown here is derived from an EMBL/GenBank/DDBJ whole genome shotgun (WGS) entry which is preliminary data.</text>
</comment>
<dbReference type="EMBL" id="QUTA01001276">
    <property type="protein sequence ID" value="RHY35115.1"/>
    <property type="molecule type" value="Genomic_DNA"/>
</dbReference>
<keyword evidence="6" id="KW-1133">Transmembrane helix</keyword>
<keyword evidence="8" id="KW-0472">Membrane</keyword>
<evidence type="ECO:0000256" key="1">
    <source>
        <dbReference type="ARBA" id="ARBA00004225"/>
    </source>
</evidence>
<reference evidence="9 10" key="1">
    <citation type="submission" date="2018-08" db="EMBL/GenBank/DDBJ databases">
        <title>Aphanomyces genome sequencing and annotation.</title>
        <authorList>
            <person name="Minardi D."/>
            <person name="Oidtmann B."/>
            <person name="Van Der Giezen M."/>
            <person name="Studholme D.J."/>
        </authorList>
    </citation>
    <scope>NUCLEOTIDE SEQUENCE [LARGE SCALE GENOMIC DNA]</scope>
    <source>
        <strain evidence="9 10">Yx</strain>
    </source>
</reference>
<accession>A0A397BYT1</accession>
<dbReference type="Proteomes" id="UP000266239">
    <property type="component" value="Unassembled WGS sequence"/>
</dbReference>
<dbReference type="GO" id="GO:0140300">
    <property type="term" value="P:serine import into mitochondrion"/>
    <property type="evidence" value="ECO:0007669"/>
    <property type="project" value="TreeGrafter"/>
</dbReference>
<gene>
    <name evidence="9" type="ORF">DYB25_014120</name>
</gene>
<dbReference type="GO" id="GO:0005743">
    <property type="term" value="C:mitochondrial inner membrane"/>
    <property type="evidence" value="ECO:0007669"/>
    <property type="project" value="TreeGrafter"/>
</dbReference>
<protein>
    <submittedName>
        <fullName evidence="9">Uncharacterized protein</fullName>
    </submittedName>
</protein>
<evidence type="ECO:0000256" key="5">
    <source>
        <dbReference type="ARBA" id="ARBA00022970"/>
    </source>
</evidence>
<evidence type="ECO:0000256" key="4">
    <source>
        <dbReference type="ARBA" id="ARBA00022692"/>
    </source>
</evidence>
<keyword evidence="5" id="KW-0029">Amino-acid transport</keyword>
<proteinExistence type="inferred from homology"/>
<keyword evidence="4" id="KW-0812">Transmembrane</keyword>
<evidence type="ECO:0000256" key="3">
    <source>
        <dbReference type="ARBA" id="ARBA00022448"/>
    </source>
</evidence>
<feature type="non-terminal residue" evidence="9">
    <location>
        <position position="96"/>
    </location>
</feature>
<evidence type="ECO:0000313" key="10">
    <source>
        <dbReference type="Proteomes" id="UP000266239"/>
    </source>
</evidence>
<dbReference type="InterPro" id="IPR004686">
    <property type="entry name" value="Mtc"/>
</dbReference>
<keyword evidence="7" id="KW-0496">Mitochondrion</keyword>
<evidence type="ECO:0000313" key="9">
    <source>
        <dbReference type="EMBL" id="RHY35115.1"/>
    </source>
</evidence>
<keyword evidence="3" id="KW-0813">Transport</keyword>
<dbReference type="PANTHER" id="PTHR11153:SF8">
    <property type="entry name" value="SIDEROFLEXIN-1"/>
    <property type="match status" value="1"/>
</dbReference>
<sequence>MNQTFNSIVNYTNRNASTGVTTDQLLQAYAAASTMSVATAVGLNKFIASRPSLSGGIVGRLVPLMAVAAANWVNIPMMRQQELLHGIAVETAGTMI</sequence>
<organism evidence="9 10">
    <name type="scientific">Aphanomyces astaci</name>
    <name type="common">Crayfish plague agent</name>
    <dbReference type="NCBI Taxonomy" id="112090"/>
    <lineage>
        <taxon>Eukaryota</taxon>
        <taxon>Sar</taxon>
        <taxon>Stramenopiles</taxon>
        <taxon>Oomycota</taxon>
        <taxon>Saprolegniomycetes</taxon>
        <taxon>Saprolegniales</taxon>
        <taxon>Verrucalvaceae</taxon>
        <taxon>Aphanomyces</taxon>
    </lineage>
</organism>
<dbReference type="PANTHER" id="PTHR11153">
    <property type="entry name" value="SIDEROFLEXIN"/>
    <property type="match status" value="1"/>
</dbReference>
<comment type="similarity">
    <text evidence="2">Belongs to the sideroflexin family.</text>
</comment>
<name>A0A397BYT1_APHAT</name>
<evidence type="ECO:0000256" key="2">
    <source>
        <dbReference type="ARBA" id="ARBA00005974"/>
    </source>
</evidence>
<evidence type="ECO:0000256" key="6">
    <source>
        <dbReference type="ARBA" id="ARBA00022989"/>
    </source>
</evidence>
<dbReference type="Pfam" id="PF03820">
    <property type="entry name" value="SFXNs"/>
    <property type="match status" value="1"/>
</dbReference>
<evidence type="ECO:0000256" key="7">
    <source>
        <dbReference type="ARBA" id="ARBA00023128"/>
    </source>
</evidence>
<dbReference type="GO" id="GO:0015075">
    <property type="term" value="F:monoatomic ion transmembrane transporter activity"/>
    <property type="evidence" value="ECO:0007669"/>
    <property type="project" value="InterPro"/>
</dbReference>
<dbReference type="VEuPathDB" id="FungiDB:H257_15751"/>
<comment type="subcellular location">
    <subcellularLocation>
        <location evidence="1">Mitochondrion membrane</location>
        <topology evidence="1">Multi-pass membrane protein</topology>
    </subcellularLocation>
</comment>